<dbReference type="InterPro" id="IPR010435">
    <property type="entry name" value="C5a/SBT2-like_Fn3"/>
</dbReference>
<feature type="compositionally biased region" description="Pro residues" evidence="12">
    <location>
        <begin position="1201"/>
        <end position="1230"/>
    </location>
</feature>
<evidence type="ECO:0000256" key="12">
    <source>
        <dbReference type="SAM" id="MobiDB-lite"/>
    </source>
</evidence>
<dbReference type="Proteomes" id="UP000000376">
    <property type="component" value="Chromosome"/>
</dbReference>
<keyword evidence="8 10" id="KW-0720">Serine protease</keyword>
<feature type="transmembrane region" description="Helical" evidence="13">
    <location>
        <begin position="1752"/>
        <end position="1778"/>
    </location>
</feature>
<dbReference type="InterPro" id="IPR023827">
    <property type="entry name" value="Peptidase_S8_Asp-AS"/>
</dbReference>
<evidence type="ECO:0000313" key="18">
    <source>
        <dbReference type="EMBL" id="ADH92735.1"/>
    </source>
</evidence>
<evidence type="ECO:0000259" key="16">
    <source>
        <dbReference type="Pfam" id="PF02225"/>
    </source>
</evidence>
<protein>
    <submittedName>
        <fullName evidence="18">Peptidase S8 and S53 subtilisin kexin sedolisin</fullName>
    </submittedName>
</protein>
<proteinExistence type="inferred from homology"/>
<evidence type="ECO:0000256" key="5">
    <source>
        <dbReference type="ARBA" id="ARBA00022729"/>
    </source>
</evidence>
<accession>D7BP86</accession>
<dbReference type="PANTHER" id="PTHR43806">
    <property type="entry name" value="PEPTIDASE S8"/>
    <property type="match status" value="1"/>
</dbReference>
<dbReference type="HOGENOM" id="CLU_001768_2_0_11"/>
<keyword evidence="19" id="KW-1185">Reference proteome</keyword>
<dbReference type="InterPro" id="IPR036852">
    <property type="entry name" value="Peptidase_S8/S53_dom_sf"/>
</dbReference>
<evidence type="ECO:0000256" key="4">
    <source>
        <dbReference type="ARBA" id="ARBA00022670"/>
    </source>
</evidence>
<keyword evidence="7 10" id="KW-0378">Hydrolase</keyword>
<keyword evidence="13" id="KW-0812">Transmembrane</keyword>
<evidence type="ECO:0000256" key="1">
    <source>
        <dbReference type="ARBA" id="ARBA00011073"/>
    </source>
</evidence>
<evidence type="ECO:0000256" key="14">
    <source>
        <dbReference type="SAM" id="SignalP"/>
    </source>
</evidence>
<dbReference type="InterPro" id="IPR013783">
    <property type="entry name" value="Ig-like_fold"/>
</dbReference>
<evidence type="ECO:0000256" key="8">
    <source>
        <dbReference type="ARBA" id="ARBA00022825"/>
    </source>
</evidence>
<feature type="active site" description="Charge relay system" evidence="9 10">
    <location>
        <position position="227"/>
    </location>
</feature>
<dbReference type="InterPro" id="IPR046450">
    <property type="entry name" value="PA_dom_sf"/>
</dbReference>
<dbReference type="eggNOG" id="COG1404">
    <property type="taxonomic scope" value="Bacteria"/>
</dbReference>
<dbReference type="KEGG" id="ahe:Arch_1015"/>
<dbReference type="Pfam" id="PF06280">
    <property type="entry name" value="fn3_5"/>
    <property type="match status" value="1"/>
</dbReference>
<feature type="domain" description="C5a peptidase/Subtilisin-like protease SBT2-like Fn3-like" evidence="17">
    <location>
        <begin position="647"/>
        <end position="750"/>
    </location>
</feature>
<feature type="active site" description="Charge relay system" evidence="9 10">
    <location>
        <position position="171"/>
    </location>
</feature>
<dbReference type="Gene3D" id="3.40.50.200">
    <property type="entry name" value="Peptidase S8/S53 domain"/>
    <property type="match status" value="1"/>
</dbReference>
<dbReference type="EMBL" id="CP002045">
    <property type="protein sequence ID" value="ADH92735.1"/>
    <property type="molecule type" value="Genomic_DNA"/>
</dbReference>
<dbReference type="GO" id="GO:0005975">
    <property type="term" value="P:carbohydrate metabolic process"/>
    <property type="evidence" value="ECO:0007669"/>
    <property type="project" value="UniProtKB-ARBA"/>
</dbReference>
<dbReference type="InterPro" id="IPR003137">
    <property type="entry name" value="PA_domain"/>
</dbReference>
<dbReference type="InterPro" id="IPR000209">
    <property type="entry name" value="Peptidase_S8/S53_dom"/>
</dbReference>
<evidence type="ECO:0000256" key="6">
    <source>
        <dbReference type="ARBA" id="ARBA00022737"/>
    </source>
</evidence>
<organism evidence="18 19">
    <name type="scientific">Arcanobacterium haemolyticum (strain ATCC 9345 / DSM 20595 / CCM 5947 / CCUG 17215 / LMG 16163 / NBRC 15585 / NCTC 8452 / 11018)</name>
    <dbReference type="NCBI Taxonomy" id="644284"/>
    <lineage>
        <taxon>Bacteria</taxon>
        <taxon>Bacillati</taxon>
        <taxon>Actinomycetota</taxon>
        <taxon>Actinomycetes</taxon>
        <taxon>Actinomycetales</taxon>
        <taxon>Actinomycetaceae</taxon>
        <taxon>Arcanobacterium</taxon>
    </lineage>
</organism>
<dbReference type="PROSITE" id="PS00136">
    <property type="entry name" value="SUBTILASE_ASP"/>
    <property type="match status" value="1"/>
</dbReference>
<dbReference type="PANTHER" id="PTHR43806:SF11">
    <property type="entry name" value="CEREVISIN-RELATED"/>
    <property type="match status" value="1"/>
</dbReference>
<evidence type="ECO:0000256" key="9">
    <source>
        <dbReference type="PIRSR" id="PIRSR615500-1"/>
    </source>
</evidence>
<evidence type="ECO:0000259" key="15">
    <source>
        <dbReference type="Pfam" id="PF00082"/>
    </source>
</evidence>
<feature type="active site" description="Charge relay system" evidence="9 10">
    <location>
        <position position="565"/>
    </location>
</feature>
<dbReference type="OrthoDB" id="614750at2"/>
<evidence type="ECO:0000313" key="19">
    <source>
        <dbReference type="Proteomes" id="UP000000376"/>
    </source>
</evidence>
<dbReference type="SUPFAM" id="SSF52025">
    <property type="entry name" value="PA domain"/>
    <property type="match status" value="1"/>
</dbReference>
<feature type="region of interest" description="Disordered" evidence="12">
    <location>
        <begin position="1194"/>
        <end position="1238"/>
    </location>
</feature>
<evidence type="ECO:0000256" key="10">
    <source>
        <dbReference type="PROSITE-ProRule" id="PRU01240"/>
    </source>
</evidence>
<dbReference type="GO" id="GO:0016020">
    <property type="term" value="C:membrane"/>
    <property type="evidence" value="ECO:0007669"/>
    <property type="project" value="InterPro"/>
</dbReference>
<dbReference type="Gene3D" id="2.60.40.1710">
    <property type="entry name" value="Subtilisin-like superfamily"/>
    <property type="match status" value="1"/>
</dbReference>
<keyword evidence="13" id="KW-1133">Transmembrane helix</keyword>
<comment type="similarity">
    <text evidence="1 10 11">Belongs to the peptidase S8 family.</text>
</comment>
<evidence type="ECO:0000256" key="7">
    <source>
        <dbReference type="ARBA" id="ARBA00022801"/>
    </source>
</evidence>
<sequence length="1782" mass="191777">MRRLFSSVAFASVVSISLGLAPCATASPFVEKPHSAGSELSFHDMEEILGRSATAESKRARVLVMLKDQEFDPSESSEEKHIETQEELLSRWQKKYGLKVRRQLGYLVNGFSADMPVKKMAALQNEPRVSSVKFERTYARAEHNARQMEGVPQAYERHGLDGTGVVVSIIDSGIDPTHKDLKFTDEDCKKAKLKPDTKHSIFTCKVPTGYNFADENFEITDKNKSEHGQHVSGIVAANGSAHGKADVVENQSFDGVAPKAQLLAMKVFSNKPDSRASDSDLIAAIEKSVKLKADIINMSLGSANGNRNASDGVFRAIKKAREAGVMVVVAAGNEGLNFSENGDTNDTRGQLDDGTLGSPAADTGAFAVASLDNAVQVLPLAKWKKKDGKEENLIHKTSTGKPDNTEHTIVDFGYGGAGEFTPEKKAQVKGNIALIQRGKEKFSDMFKRAIDEAGAIGVLVYNDEKRGEEFIGMGGVEKYTQFSASTYHSVGVKIAEAIKQGEVKVTFTDKRQLVDYAGKKHLRPSSFTSWGPTPTLDFAPHIAGIGGEVFSTLNKDRYASDSGTSMAAPNVSGLSALLWQHFTKQNPKMSRVDIVKRIRTALMNTAQIPTNEQNVPYAPRQVGAGLARVDNAAEANVTATVDGEPFVSLGELSGPKSFTVTLHNHGSMAAVYSVPAQRVVNETNGVNEKTTTFVATKESLTADRDSVVIQPGAEEKITFTVSPAVGTDHYIEGWAELKGTQVPDLAIPYLGFVGNWNKEAIIAPAGEQWGDPVKVKASTVLATLREDSAVPLTEVQDLAENKDNKRDLSLWISPNGDQMQDVVFPQMLIRRNAADVEYSVTSEDGKFKQTTGKQQDLRRPQLKHAVEPGATREDILFTAGAYGFDGKIYDKKNVKYTVVPDGKYVFHIKSRVSEKHPWQEVKLPFGVDTSVPKITIGEYDGEYVNFDVVDEGSGIQVKPIAETDRAVNIVSERINESDTHFRVKVGKDAKYVAITAGDMAANVAREHKILHDDKLAIAFETAMTKKLIGDVTPFVVKYGEPAGPKAVISGYVAPEVDSLTVNGKNVEIDKHHFETLAPLTVGENKIEVKAFDKTGKVLKSIVLTPYYDNVAPTLKITERKIDGNKATISGTIADNSDLAELSVIANGQNATLSDDVTKNSKTFTVTVDFDEETQEITVVGSDGGNRTTKTVSVTGDFTPDPAGPGGPGVPPPPPPLPGGPGVPPPPPLPPGGFTSFSANLPKIDNATCGQNIPVCAVPNTTPDYDRATKTFTLRGTVNAGTVAKLQLVPSGDDRDGVMAEGKPFVATIQKDGKFALPVHAETGQNHYRLELFVAGEKEPVRTKAQSFKLLIDVNVPTVTFSEPNVIAGSIFTNQDAVTFTGKVSDDGWGYKFLINKDTVEERENEAGHGPESNEREFTYPVKVEDGDKVLVTVIDRFGNQILGVYPVVVDKDAPVVGFTQEKQPVVDGRRLESDATIVTKAEDKNLRGFTLSVVDHKGKQIFTDTQYSDVEMTEKKPEELMADVREIRKEALARSAEKKRLEEKETETGDKAAEQPKDEVVVSGSKATVTARELAIPFAVDKLPAGNYAMTATATDLAGNQTVSSVSIVVDRIPTIKGPESVDVTVAKSQLAKFATIGEQVFSHYTIDDDGVADLLGTGGVEGETELQFASGTEFKEGANTVTIRAVQPNGLESSRVIAVKVTIDDSKDTQPDSSNNGGEEDRTPGTQGGNSDRPGRTIPVPPTQVASAGKALAATGTVAGALGLVAMAFIAAGAVIARRRA</sequence>
<dbReference type="InterPro" id="IPR034216">
    <property type="entry name" value="C5a_Peptidase"/>
</dbReference>
<keyword evidence="13" id="KW-0472">Membrane</keyword>
<keyword evidence="4 10" id="KW-0645">Protease</keyword>
<dbReference type="SUPFAM" id="SSF52743">
    <property type="entry name" value="Subtilisin-like"/>
    <property type="match status" value="1"/>
</dbReference>
<feature type="domain" description="Peptidase S8/S53" evidence="15">
    <location>
        <begin position="162"/>
        <end position="625"/>
    </location>
</feature>
<evidence type="ECO:0000256" key="2">
    <source>
        <dbReference type="ARBA" id="ARBA00022512"/>
    </source>
</evidence>
<dbReference type="GO" id="GO:0006508">
    <property type="term" value="P:proteolysis"/>
    <property type="evidence" value="ECO:0007669"/>
    <property type="project" value="UniProtKB-KW"/>
</dbReference>
<gene>
    <name evidence="18" type="ordered locus">Arch_1015</name>
</gene>
<keyword evidence="2" id="KW-0134">Cell wall</keyword>
<dbReference type="Pfam" id="PF00082">
    <property type="entry name" value="Peptidase_S8"/>
    <property type="match status" value="1"/>
</dbReference>
<keyword evidence="3" id="KW-0964">Secreted</keyword>
<feature type="chain" id="PRO_5003093521" evidence="14">
    <location>
        <begin position="27"/>
        <end position="1782"/>
    </location>
</feature>
<keyword evidence="6" id="KW-0677">Repeat</keyword>
<dbReference type="InterPro" id="IPR023828">
    <property type="entry name" value="Peptidase_S8_Ser-AS"/>
</dbReference>
<dbReference type="CDD" id="cd07475">
    <property type="entry name" value="Peptidases_S8_C5a_Peptidase"/>
    <property type="match status" value="1"/>
</dbReference>
<dbReference type="GO" id="GO:0004252">
    <property type="term" value="F:serine-type endopeptidase activity"/>
    <property type="evidence" value="ECO:0007669"/>
    <property type="project" value="UniProtKB-UniRule"/>
</dbReference>
<feature type="domain" description="PA" evidence="16">
    <location>
        <begin position="417"/>
        <end position="477"/>
    </location>
</feature>
<dbReference type="PRINTS" id="PR00723">
    <property type="entry name" value="SUBTILISIN"/>
</dbReference>
<dbReference type="Gene3D" id="3.50.30.30">
    <property type="match status" value="1"/>
</dbReference>
<dbReference type="PROSITE" id="PS51892">
    <property type="entry name" value="SUBTILASE"/>
    <property type="match status" value="1"/>
</dbReference>
<dbReference type="InterPro" id="IPR050131">
    <property type="entry name" value="Peptidase_S8_subtilisin-like"/>
</dbReference>
<dbReference type="Gene3D" id="2.60.40.10">
    <property type="entry name" value="Immunoglobulins"/>
    <property type="match status" value="2"/>
</dbReference>
<dbReference type="PROSITE" id="PS00138">
    <property type="entry name" value="SUBTILASE_SER"/>
    <property type="match status" value="1"/>
</dbReference>
<keyword evidence="5 14" id="KW-0732">Signal</keyword>
<dbReference type="Gene3D" id="3.30.70.80">
    <property type="entry name" value="Peptidase S8 propeptide/proteinase inhibitor I9"/>
    <property type="match status" value="1"/>
</dbReference>
<dbReference type="InterPro" id="IPR015500">
    <property type="entry name" value="Peptidase_S8_subtilisin-rel"/>
</dbReference>
<dbReference type="Pfam" id="PF02225">
    <property type="entry name" value="PA"/>
    <property type="match status" value="1"/>
</dbReference>
<feature type="region of interest" description="Disordered" evidence="12">
    <location>
        <begin position="1534"/>
        <end position="1559"/>
    </location>
</feature>
<evidence type="ECO:0000259" key="17">
    <source>
        <dbReference type="Pfam" id="PF06280"/>
    </source>
</evidence>
<evidence type="ECO:0000256" key="11">
    <source>
        <dbReference type="RuleBase" id="RU003355"/>
    </source>
</evidence>
<evidence type="ECO:0000256" key="13">
    <source>
        <dbReference type="SAM" id="Phobius"/>
    </source>
</evidence>
<dbReference type="InterPro" id="IPR037045">
    <property type="entry name" value="S8pro/Inhibitor_I9_sf"/>
</dbReference>
<evidence type="ECO:0000256" key="3">
    <source>
        <dbReference type="ARBA" id="ARBA00022525"/>
    </source>
</evidence>
<feature type="signal peptide" evidence="14">
    <location>
        <begin position="1"/>
        <end position="26"/>
    </location>
</feature>
<dbReference type="RefSeq" id="WP_013170231.1">
    <property type="nucleotide sequence ID" value="NC_014218.1"/>
</dbReference>
<reference evidence="18 19" key="1">
    <citation type="journal article" date="2010" name="Stand. Genomic Sci.">
        <title>Complete genome sequence of Arcanobacterium haemolyticum type strain (11018).</title>
        <authorList>
            <person name="Yasawong M."/>
            <person name="Teshima H."/>
            <person name="Lapidus A."/>
            <person name="Nolan M."/>
            <person name="Lucas S."/>
            <person name="Glavina Del Rio T."/>
            <person name="Tice H."/>
            <person name="Cheng J."/>
            <person name="Bruce D."/>
            <person name="Detter C."/>
            <person name="Tapia R."/>
            <person name="Han C."/>
            <person name="Goodwin L."/>
            <person name="Pitluck S."/>
            <person name="Liolios K."/>
            <person name="Ivanova N."/>
            <person name="Mavromatis K."/>
            <person name="Mikhailova N."/>
            <person name="Pati A."/>
            <person name="Chen A."/>
            <person name="Palaniappan K."/>
            <person name="Land M."/>
            <person name="Hauser L."/>
            <person name="Chang Y."/>
            <person name="Jeffries C."/>
            <person name="Rohde M."/>
            <person name="Sikorski J."/>
            <person name="Pukall R."/>
            <person name="Goker M."/>
            <person name="Woyke T."/>
            <person name="Bristow J."/>
            <person name="Eisen J."/>
            <person name="Markowitz V."/>
            <person name="Hugenholtz P."/>
            <person name="Kyrpides N."/>
            <person name="Klenk H."/>
        </authorList>
    </citation>
    <scope>NUCLEOTIDE SEQUENCE [LARGE SCALE GENOMIC DNA]</scope>
    <source>
        <strain evidence="19">ATCC 9345 / DSM 20595 / CCUG 17215 / LMG 16163 / NBRC 15585 / NCTC 8452 / 11018</strain>
    </source>
</reference>
<name>D7BP86_ARCHD</name>
<feature type="region of interest" description="Disordered" evidence="12">
    <location>
        <begin position="1703"/>
        <end position="1745"/>
    </location>
</feature>
<dbReference type="STRING" id="644284.Arch_1015"/>